<dbReference type="GO" id="GO:0004553">
    <property type="term" value="F:hydrolase activity, hydrolyzing O-glycosyl compounds"/>
    <property type="evidence" value="ECO:0007669"/>
    <property type="project" value="UniProtKB-ARBA"/>
</dbReference>
<comment type="caution">
    <text evidence="1">The sequence shown here is derived from an EMBL/GenBank/DDBJ whole genome shotgun (WGS) entry which is preliminary data.</text>
</comment>
<evidence type="ECO:0000313" key="2">
    <source>
        <dbReference type="Proteomes" id="UP000294155"/>
    </source>
</evidence>
<name>A0A4Q5L5Z6_9BACT</name>
<dbReference type="Gene3D" id="2.60.120.260">
    <property type="entry name" value="Galactose-binding domain-like"/>
    <property type="match status" value="1"/>
</dbReference>
<dbReference type="EMBL" id="SEWE01000124">
    <property type="protein sequence ID" value="RYU72340.1"/>
    <property type="molecule type" value="Genomic_DNA"/>
</dbReference>
<dbReference type="GO" id="GO:0005975">
    <property type="term" value="P:carbohydrate metabolic process"/>
    <property type="evidence" value="ECO:0007669"/>
    <property type="project" value="UniProtKB-ARBA"/>
</dbReference>
<dbReference type="InterPro" id="IPR013320">
    <property type="entry name" value="ConA-like_dom_sf"/>
</dbReference>
<dbReference type="OrthoDB" id="1652165at2"/>
<feature type="non-terminal residue" evidence="1">
    <location>
        <position position="190"/>
    </location>
</feature>
<dbReference type="AlphaFoldDB" id="A0A4Q5L5Z6"/>
<sequence>MIATSTLLPRFTRPGSPPWKFLLLLLLLCPLVGWGQAVSITPTHDGVIANNPSWTHTNITQNTAGGYLQFTSASSPTLISPALNFTAYGTKTLTFSARTFGGTTGSSNVINVAISVNNGGSYTTLTPNAVPNSSSFSSFNYDLTSYTGTQVLVRIQDPGATNSIGVGVDNIAITGVLNTPTITSIDPTTV</sequence>
<organism evidence="1 2">
    <name type="scientific">Hymenobacter persicinus</name>
    <dbReference type="NCBI Taxonomy" id="2025506"/>
    <lineage>
        <taxon>Bacteria</taxon>
        <taxon>Pseudomonadati</taxon>
        <taxon>Bacteroidota</taxon>
        <taxon>Cytophagia</taxon>
        <taxon>Cytophagales</taxon>
        <taxon>Hymenobacteraceae</taxon>
        <taxon>Hymenobacter</taxon>
    </lineage>
</organism>
<gene>
    <name evidence="1" type="ORF">EWM57_20910</name>
</gene>
<proteinExistence type="predicted"/>
<reference evidence="1 2" key="1">
    <citation type="submission" date="2019-02" db="EMBL/GenBank/DDBJ databases">
        <title>Bacterial novel species isolated from soil.</title>
        <authorList>
            <person name="Jung H.-Y."/>
        </authorList>
    </citation>
    <scope>NUCLEOTIDE SEQUENCE [LARGE SCALE GENOMIC DNA]</scope>
    <source>
        <strain evidence="1 2">1-3-3-3</strain>
    </source>
</reference>
<accession>A0A4Q5L5Z6</accession>
<evidence type="ECO:0000313" key="1">
    <source>
        <dbReference type="EMBL" id="RYU72340.1"/>
    </source>
</evidence>
<protein>
    <submittedName>
        <fullName evidence="1">Uncharacterized protein</fullName>
    </submittedName>
</protein>
<dbReference type="RefSeq" id="WP_129923224.1">
    <property type="nucleotide sequence ID" value="NZ_SEWE01000124.1"/>
</dbReference>
<keyword evidence="2" id="KW-1185">Reference proteome</keyword>
<dbReference type="SUPFAM" id="SSF49899">
    <property type="entry name" value="Concanavalin A-like lectins/glucanases"/>
    <property type="match status" value="1"/>
</dbReference>
<dbReference type="Proteomes" id="UP000294155">
    <property type="component" value="Unassembled WGS sequence"/>
</dbReference>